<dbReference type="PANTHER" id="PTHR30619:SF1">
    <property type="entry name" value="RECOMBINATION PROTEIN 2"/>
    <property type="match status" value="1"/>
</dbReference>
<name>A0A3P4BAW4_9BURK</name>
<dbReference type="InterPro" id="IPR035681">
    <property type="entry name" value="ComA-like_MBL"/>
</dbReference>
<protein>
    <submittedName>
        <fullName evidence="8">ComEC family competence protein</fullName>
    </submittedName>
</protein>
<dbReference type="SMART" id="SM00849">
    <property type="entry name" value="Lactamase_B"/>
    <property type="match status" value="1"/>
</dbReference>
<keyword evidence="3 6" id="KW-0812">Transmembrane</keyword>
<sequence>MGRIALVAFVSGTAWVHLLPAVPPAWAALLAGCAGCAGLAWLVRRHAGAPRWARGGLFALAACCAGSSLALARIDLRLQEVLSPDQENLPLPLEYRVTGLAARTDGGQRFEARILAPPEGVPANIQLAWYAPGPGLVAPGLRWRGTVILKRPHGSLNPHGFDYEAYLFEHGIRATGTLRGVPVLLADEPGADAGVLVQRVRHVGRQALQRVLADRRYGPVLVALAIGDQAGVARQDWETFARTGITHLVSISGLHVTMLAALAGWVALLAWKRCRWRGLALAERQPAQVAAAGAALLAAWLYCLLAGWGVPAQRTFFMLGVVALAAMLRLPLSGSRVLAAAGALVCALDPWAPLAPGFWLSFGAVALLIVCGSGRWRFRQDDSRDRPWRTRLASGWREGARAQAALTIGLLPLLALMFQQVSVVAPLANALAIPVVSLLVTPLALAALACCALPGMGWAAAACAAAAHGVFAALMQPVQWLAGLPFAAYELAVPPWWLVAPGLAGALWALQPRGLPGRGWALVLLLPMLVYRPSRPGPGDWRLAMLDVGQGSAIVIETARSVLLYDTGPRYGAAADAGARVVAPYLRARGIRALDELIVTHADADHAGGLESVLAALPARRLRASYSMSPGGPAAQVPFERCTAGQRWVLDGVEFVFLHPRPGAPDAAPRDRNANSCVLRLRGAHHAALLAGDIGIAQERELARRENLAVDVLAAPHHGSRGSSSAELAAASGAAHVVAQAGYLNRYRHPHPDVVKRWERAGSIFHRTDVHGALVFESRAGGLAVAREREARRRYWHWRP</sequence>
<keyword evidence="5 6" id="KW-0472">Membrane</keyword>
<comment type="subcellular location">
    <subcellularLocation>
        <location evidence="1">Cell membrane</location>
        <topology evidence="1">Multi-pass membrane protein</topology>
    </subcellularLocation>
</comment>
<dbReference type="CDD" id="cd07731">
    <property type="entry name" value="ComA-like_MBL-fold"/>
    <property type="match status" value="1"/>
</dbReference>
<organism evidence="8 9">
    <name type="scientific">Pigmentiphaga humi</name>
    <dbReference type="NCBI Taxonomy" id="2478468"/>
    <lineage>
        <taxon>Bacteria</taxon>
        <taxon>Pseudomonadati</taxon>
        <taxon>Pseudomonadota</taxon>
        <taxon>Betaproteobacteria</taxon>
        <taxon>Burkholderiales</taxon>
        <taxon>Alcaligenaceae</taxon>
        <taxon>Pigmentiphaga</taxon>
    </lineage>
</organism>
<reference evidence="8 9" key="1">
    <citation type="submission" date="2018-10" db="EMBL/GenBank/DDBJ databases">
        <authorList>
            <person name="Criscuolo A."/>
        </authorList>
    </citation>
    <scope>NUCLEOTIDE SEQUENCE [LARGE SCALE GENOMIC DNA]</scope>
    <source>
        <strain evidence="8">DnA1</strain>
    </source>
</reference>
<gene>
    <name evidence="8" type="ORF">PIGHUM_04374</name>
</gene>
<feature type="transmembrane region" description="Helical" evidence="6">
    <location>
        <begin position="458"/>
        <end position="482"/>
    </location>
</feature>
<dbReference type="NCBIfam" id="TIGR00361">
    <property type="entry name" value="ComEC_Rec2"/>
    <property type="match status" value="1"/>
</dbReference>
<evidence type="ECO:0000313" key="8">
    <source>
        <dbReference type="EMBL" id="VCU72275.1"/>
    </source>
</evidence>
<dbReference type="GO" id="GO:0005886">
    <property type="term" value="C:plasma membrane"/>
    <property type="evidence" value="ECO:0007669"/>
    <property type="project" value="UniProtKB-SubCell"/>
</dbReference>
<feature type="transmembrane region" description="Helical" evidence="6">
    <location>
        <begin position="358"/>
        <end position="378"/>
    </location>
</feature>
<evidence type="ECO:0000313" key="9">
    <source>
        <dbReference type="Proteomes" id="UP000277294"/>
    </source>
</evidence>
<dbReference type="AlphaFoldDB" id="A0A3P4BAW4"/>
<dbReference type="Pfam" id="PF13567">
    <property type="entry name" value="DUF4131"/>
    <property type="match status" value="1"/>
</dbReference>
<dbReference type="Proteomes" id="UP000277294">
    <property type="component" value="Unassembled WGS sequence"/>
</dbReference>
<dbReference type="Pfam" id="PF03772">
    <property type="entry name" value="Competence"/>
    <property type="match status" value="1"/>
</dbReference>
<dbReference type="NCBIfam" id="TIGR00360">
    <property type="entry name" value="ComEC_N-term"/>
    <property type="match status" value="1"/>
</dbReference>
<proteinExistence type="predicted"/>
<dbReference type="GO" id="GO:0030420">
    <property type="term" value="P:establishment of competence for transformation"/>
    <property type="evidence" value="ECO:0007669"/>
    <property type="project" value="InterPro"/>
</dbReference>
<evidence type="ECO:0000256" key="6">
    <source>
        <dbReference type="SAM" id="Phobius"/>
    </source>
</evidence>
<evidence type="ECO:0000256" key="4">
    <source>
        <dbReference type="ARBA" id="ARBA00022989"/>
    </source>
</evidence>
<evidence type="ECO:0000256" key="2">
    <source>
        <dbReference type="ARBA" id="ARBA00022475"/>
    </source>
</evidence>
<dbReference type="Pfam" id="PF00753">
    <property type="entry name" value="Lactamase_B"/>
    <property type="match status" value="1"/>
</dbReference>
<accession>A0A3P4BAW4</accession>
<dbReference type="InterPro" id="IPR004797">
    <property type="entry name" value="Competence_ComEC/Rec2"/>
</dbReference>
<feature type="transmembrane region" description="Helical" evidence="6">
    <location>
        <begin position="399"/>
        <end position="418"/>
    </location>
</feature>
<dbReference type="InterPro" id="IPR036866">
    <property type="entry name" value="RibonucZ/Hydroxyglut_hydro"/>
</dbReference>
<evidence type="ECO:0000259" key="7">
    <source>
        <dbReference type="SMART" id="SM00849"/>
    </source>
</evidence>
<feature type="transmembrane region" description="Helical" evidence="6">
    <location>
        <begin position="430"/>
        <end position="451"/>
    </location>
</feature>
<keyword evidence="2" id="KW-1003">Cell membrane</keyword>
<dbReference type="Gene3D" id="3.60.15.10">
    <property type="entry name" value="Ribonuclease Z/Hydroxyacylglutathione hydrolase-like"/>
    <property type="match status" value="1"/>
</dbReference>
<dbReference type="PROSITE" id="PS51257">
    <property type="entry name" value="PROKAR_LIPOPROTEIN"/>
    <property type="match status" value="1"/>
</dbReference>
<dbReference type="InterPro" id="IPR025405">
    <property type="entry name" value="DUF4131"/>
</dbReference>
<feature type="transmembrane region" description="Helical" evidence="6">
    <location>
        <begin position="245"/>
        <end position="268"/>
    </location>
</feature>
<dbReference type="SUPFAM" id="SSF56281">
    <property type="entry name" value="Metallo-hydrolase/oxidoreductase"/>
    <property type="match status" value="1"/>
</dbReference>
<dbReference type="RefSeq" id="WP_124081857.1">
    <property type="nucleotide sequence ID" value="NZ_UWPJ01000039.1"/>
</dbReference>
<feature type="transmembrane region" description="Helical" evidence="6">
    <location>
        <begin position="26"/>
        <end position="43"/>
    </location>
</feature>
<dbReference type="PANTHER" id="PTHR30619">
    <property type="entry name" value="DNA INTERNALIZATION/COMPETENCE PROTEIN COMEC/REC2"/>
    <property type="match status" value="1"/>
</dbReference>
<dbReference type="InterPro" id="IPR001279">
    <property type="entry name" value="Metallo-B-lactamas"/>
</dbReference>
<evidence type="ECO:0000256" key="5">
    <source>
        <dbReference type="ARBA" id="ARBA00023136"/>
    </source>
</evidence>
<feature type="transmembrane region" description="Helical" evidence="6">
    <location>
        <begin position="316"/>
        <end position="332"/>
    </location>
</feature>
<evidence type="ECO:0000256" key="3">
    <source>
        <dbReference type="ARBA" id="ARBA00022692"/>
    </source>
</evidence>
<keyword evidence="9" id="KW-1185">Reference proteome</keyword>
<evidence type="ECO:0000256" key="1">
    <source>
        <dbReference type="ARBA" id="ARBA00004651"/>
    </source>
</evidence>
<dbReference type="InterPro" id="IPR004477">
    <property type="entry name" value="ComEC_N"/>
</dbReference>
<keyword evidence="4 6" id="KW-1133">Transmembrane helix</keyword>
<dbReference type="InterPro" id="IPR052159">
    <property type="entry name" value="Competence_DNA_uptake"/>
</dbReference>
<feature type="transmembrane region" description="Helical" evidence="6">
    <location>
        <begin position="289"/>
        <end position="310"/>
    </location>
</feature>
<dbReference type="EMBL" id="UWPJ01000039">
    <property type="protein sequence ID" value="VCU72275.1"/>
    <property type="molecule type" value="Genomic_DNA"/>
</dbReference>
<feature type="domain" description="Metallo-beta-lactamase" evidence="7">
    <location>
        <begin position="550"/>
        <end position="743"/>
    </location>
</feature>
<dbReference type="OrthoDB" id="9761531at2"/>